<sequence length="261" mass="28892">MTGASYRPRLQGVRPARTVAVAAVAGLALAAGPATAQELFRFTGTAYAGSEQPVYEEQHQVRGQCLQGRFRPEQHEVRYVDVGSGETIGSKQLTYPGRLTQPEVRFELPSWQQSLVITSSGNGELRVESRERGNLETARVEISDAVVVDAGFDHLVREHWSTLLNGESVPFRFLAPSRGEHYSFELEPEPGNDYHLAVTIRPSGLMMRLLVDPIVLGYDRTGALVHYAGLTNIPRTRDQNHEADIRYQVTTQPACPLLSPQ</sequence>
<protein>
    <submittedName>
        <fullName evidence="2">Uncharacterized protein</fullName>
    </submittedName>
</protein>
<reference evidence="2 3" key="1">
    <citation type="submission" date="2023-10" db="EMBL/GenBank/DDBJ databases">
        <title>Characteristics and mechanism of a salt-tolerant marine origin heterotrophic nitrifying- aerobic denitrifying bacteria Marinobacter xestospongiae HN1.</title>
        <authorList>
            <person name="Qi R."/>
        </authorList>
    </citation>
    <scope>NUCLEOTIDE SEQUENCE [LARGE SCALE GENOMIC DNA]</scope>
    <source>
        <strain evidence="2 3">HN1</strain>
    </source>
</reference>
<dbReference type="EMBL" id="JAWIIJ010000009">
    <property type="protein sequence ID" value="MDV2079872.1"/>
    <property type="molecule type" value="Genomic_DNA"/>
</dbReference>
<keyword evidence="3" id="KW-1185">Reference proteome</keyword>
<dbReference type="RefSeq" id="WP_316974348.1">
    <property type="nucleotide sequence ID" value="NZ_JAWIIJ010000009.1"/>
</dbReference>
<name>A0ABU3W007_9GAMM</name>
<evidence type="ECO:0000313" key="3">
    <source>
        <dbReference type="Proteomes" id="UP001269819"/>
    </source>
</evidence>
<feature type="chain" id="PRO_5045804257" evidence="1">
    <location>
        <begin position="37"/>
        <end position="261"/>
    </location>
</feature>
<evidence type="ECO:0000256" key="1">
    <source>
        <dbReference type="SAM" id="SignalP"/>
    </source>
</evidence>
<feature type="signal peptide" evidence="1">
    <location>
        <begin position="1"/>
        <end position="36"/>
    </location>
</feature>
<evidence type="ECO:0000313" key="2">
    <source>
        <dbReference type="EMBL" id="MDV2079872.1"/>
    </source>
</evidence>
<gene>
    <name evidence="2" type="ORF">RYS15_14375</name>
</gene>
<keyword evidence="1" id="KW-0732">Signal</keyword>
<accession>A0ABU3W007</accession>
<dbReference type="Proteomes" id="UP001269819">
    <property type="component" value="Unassembled WGS sequence"/>
</dbReference>
<proteinExistence type="predicted"/>
<organism evidence="2 3">
    <name type="scientific">Marinobacter xestospongiae</name>
    <dbReference type="NCBI Taxonomy" id="994319"/>
    <lineage>
        <taxon>Bacteria</taxon>
        <taxon>Pseudomonadati</taxon>
        <taxon>Pseudomonadota</taxon>
        <taxon>Gammaproteobacteria</taxon>
        <taxon>Pseudomonadales</taxon>
        <taxon>Marinobacteraceae</taxon>
        <taxon>Marinobacter</taxon>
    </lineage>
</organism>
<comment type="caution">
    <text evidence="2">The sequence shown here is derived from an EMBL/GenBank/DDBJ whole genome shotgun (WGS) entry which is preliminary data.</text>
</comment>